<name>A0AAN7SAZ2_9COLE</name>
<keyword evidence="3" id="KW-1185">Reference proteome</keyword>
<feature type="compositionally biased region" description="Polar residues" evidence="1">
    <location>
        <begin position="332"/>
        <end position="342"/>
    </location>
</feature>
<feature type="compositionally biased region" description="Polar residues" evidence="1">
    <location>
        <begin position="29"/>
        <end position="57"/>
    </location>
</feature>
<feature type="compositionally biased region" description="Basic residues" evidence="1">
    <location>
        <begin position="305"/>
        <end position="317"/>
    </location>
</feature>
<comment type="caution">
    <text evidence="2">The sequence shown here is derived from an EMBL/GenBank/DDBJ whole genome shotgun (WGS) entry which is preliminary data.</text>
</comment>
<sequence>MLGIKLRSWMEAVRPRKKQQRKEKQSKSNFENTNTAIFPNSQSLNSTRSSENDLSSDYGNYKNISNVAHNLPLSNGSASKYKETTNASVMSPRQRNRIRTNPWVPANNISPGNSCIGLSYRQECTKSPVTKSPASRRYCPSKTVQTSINKVSKSRQSLSSSSCSSLSTTASTNWDLSLARQNSKLDIESDDEDCTLNEMMGKYDESYVYEKETDILSDSDATDCETDIDTGQGSNGEQDSAQGEFDFIDNGSYLEFNIDMKNSKNTGHCTYHNYDLRKKTSRKRTVRRSIKQEAQYHACVSKQSERRRRSNSSKKKVKAIATDHVFLQSPLTYTQNTGSRSAGATPLSARRTRQTTSKLVTEDNLRRRSNSVTFNSHSVHIINQKDKEADKKYRELINEADRLLTSMKSNVLSPRRMPVPPNKRVELLRNAESSKTDAFVKNRLIDDTANLHVSRIPSNNFNSPRFSPIKNHITNFISNNSPVLMRKDALSLGVSTNNRKELRFPAKSGNLVLGIEKSQGLHPQTDVMARKNIRYRRRSTKTALQRRHNVDTSGSSDSDDDPRNFEYCCPHSEPLKRKVYNDAHNTVAFNVSNDSTCNTDSLNKSSSSLLPKINTSFRTPANNFSCGMGNNANAENLRHQVLLNTIANLKRNLESQSASLRRVYKSSNSIPMIHQFL</sequence>
<feature type="compositionally biased region" description="Basic residues" evidence="1">
    <location>
        <begin position="538"/>
        <end position="547"/>
    </location>
</feature>
<feature type="region of interest" description="Disordered" evidence="1">
    <location>
        <begin position="13"/>
        <end position="57"/>
    </location>
</feature>
<evidence type="ECO:0000313" key="3">
    <source>
        <dbReference type="Proteomes" id="UP001353858"/>
    </source>
</evidence>
<dbReference type="AlphaFoldDB" id="A0AAN7SAZ2"/>
<accession>A0AAN7SAZ2</accession>
<reference evidence="3" key="1">
    <citation type="submission" date="2023-01" db="EMBL/GenBank/DDBJ databases">
        <title>Key to firefly adult light organ development and bioluminescence: homeobox transcription factors regulate luciferase expression and transportation to peroxisome.</title>
        <authorList>
            <person name="Fu X."/>
        </authorList>
    </citation>
    <scope>NUCLEOTIDE SEQUENCE [LARGE SCALE GENOMIC DNA]</scope>
</reference>
<evidence type="ECO:0000313" key="2">
    <source>
        <dbReference type="EMBL" id="KAK4871817.1"/>
    </source>
</evidence>
<dbReference type="Proteomes" id="UP001353858">
    <property type="component" value="Unassembled WGS sequence"/>
</dbReference>
<gene>
    <name evidence="2" type="ORF">RN001_015941</name>
</gene>
<feature type="compositionally biased region" description="Polar residues" evidence="1">
    <location>
        <begin position="229"/>
        <end position="241"/>
    </location>
</feature>
<feature type="region of interest" description="Disordered" evidence="1">
    <location>
        <begin position="538"/>
        <end position="563"/>
    </location>
</feature>
<feature type="compositionally biased region" description="Basic residues" evidence="1">
    <location>
        <begin position="280"/>
        <end position="289"/>
    </location>
</feature>
<organism evidence="2 3">
    <name type="scientific">Aquatica leii</name>
    <dbReference type="NCBI Taxonomy" id="1421715"/>
    <lineage>
        <taxon>Eukaryota</taxon>
        <taxon>Metazoa</taxon>
        <taxon>Ecdysozoa</taxon>
        <taxon>Arthropoda</taxon>
        <taxon>Hexapoda</taxon>
        <taxon>Insecta</taxon>
        <taxon>Pterygota</taxon>
        <taxon>Neoptera</taxon>
        <taxon>Endopterygota</taxon>
        <taxon>Coleoptera</taxon>
        <taxon>Polyphaga</taxon>
        <taxon>Elateriformia</taxon>
        <taxon>Elateroidea</taxon>
        <taxon>Lampyridae</taxon>
        <taxon>Luciolinae</taxon>
        <taxon>Aquatica</taxon>
    </lineage>
</organism>
<protein>
    <submittedName>
        <fullName evidence="2">Uncharacterized protein</fullName>
    </submittedName>
</protein>
<feature type="region of interest" description="Disordered" evidence="1">
    <location>
        <begin position="280"/>
        <end position="317"/>
    </location>
</feature>
<feature type="region of interest" description="Disordered" evidence="1">
    <location>
        <begin position="332"/>
        <end position="358"/>
    </location>
</feature>
<feature type="region of interest" description="Disordered" evidence="1">
    <location>
        <begin position="220"/>
        <end position="241"/>
    </location>
</feature>
<proteinExistence type="predicted"/>
<evidence type="ECO:0000256" key="1">
    <source>
        <dbReference type="SAM" id="MobiDB-lite"/>
    </source>
</evidence>
<dbReference type="EMBL" id="JARPUR010000008">
    <property type="protein sequence ID" value="KAK4871817.1"/>
    <property type="molecule type" value="Genomic_DNA"/>
</dbReference>